<feature type="region of interest" description="Disordered" evidence="1">
    <location>
        <begin position="67"/>
        <end position="94"/>
    </location>
</feature>
<keyword evidence="4" id="KW-1185">Reference proteome</keyword>
<accession>A0ABT1TIP7</accession>
<reference evidence="3 4" key="1">
    <citation type="submission" date="2022-07" db="EMBL/GenBank/DDBJ databases">
        <title>Methylomonas rivi sp. nov., Methylomonas rosea sp. nov., Methylomonas aureus sp. nov. and Methylomonas subterranea sp. nov., four novel methanotrophs isolated from a freshwater creek and the deep terrestrial subsurface.</title>
        <authorList>
            <person name="Abin C."/>
            <person name="Sankaranarayanan K."/>
            <person name="Garner C."/>
            <person name="Sindelar R."/>
            <person name="Kotary K."/>
            <person name="Garner R."/>
            <person name="Barclay S."/>
            <person name="Lawson P."/>
            <person name="Krumholz L."/>
        </authorList>
    </citation>
    <scope>NUCLEOTIDE SEQUENCE [LARGE SCALE GENOMIC DNA]</scope>
    <source>
        <strain evidence="3 4">SURF-2</strain>
    </source>
</reference>
<evidence type="ECO:0000313" key="4">
    <source>
        <dbReference type="Proteomes" id="UP001524499"/>
    </source>
</evidence>
<feature type="compositionally biased region" description="Basic and acidic residues" evidence="1">
    <location>
        <begin position="77"/>
        <end position="94"/>
    </location>
</feature>
<proteinExistence type="predicted"/>
<evidence type="ECO:0000256" key="1">
    <source>
        <dbReference type="SAM" id="MobiDB-lite"/>
    </source>
</evidence>
<name>A0ABT1TIP7_9GAMM</name>
<protein>
    <submittedName>
        <fullName evidence="3">Uncharacterized protein</fullName>
    </submittedName>
</protein>
<feature type="compositionally biased region" description="Low complexity" evidence="1">
    <location>
        <begin position="67"/>
        <end position="76"/>
    </location>
</feature>
<keyword evidence="2" id="KW-0732">Signal</keyword>
<comment type="caution">
    <text evidence="3">The sequence shown here is derived from an EMBL/GenBank/DDBJ whole genome shotgun (WGS) entry which is preliminary data.</text>
</comment>
<evidence type="ECO:0000313" key="3">
    <source>
        <dbReference type="EMBL" id="MCQ8105351.1"/>
    </source>
</evidence>
<gene>
    <name evidence="3" type="ORF">NP590_14645</name>
</gene>
<evidence type="ECO:0000256" key="2">
    <source>
        <dbReference type="SAM" id="SignalP"/>
    </source>
</evidence>
<dbReference type="EMBL" id="JANIBJ010000028">
    <property type="protein sequence ID" value="MCQ8105351.1"/>
    <property type="molecule type" value="Genomic_DNA"/>
</dbReference>
<dbReference type="Proteomes" id="UP001524499">
    <property type="component" value="Unassembled WGS sequence"/>
</dbReference>
<sequence>MTRIKSKQIGSAVFVCVLALLLTPALTQAGSEMLLAEAETGSIAARQAAEQKAALAKKAAEREAKKAAAAAAQAPVEAKESVETAVPVDEHKEK</sequence>
<feature type="signal peptide" evidence="2">
    <location>
        <begin position="1"/>
        <end position="29"/>
    </location>
</feature>
<feature type="chain" id="PRO_5046663142" evidence="2">
    <location>
        <begin position="30"/>
        <end position="94"/>
    </location>
</feature>
<dbReference type="RefSeq" id="WP_256603296.1">
    <property type="nucleotide sequence ID" value="NZ_JANIBJ010000028.1"/>
</dbReference>
<organism evidence="3 4">
    <name type="scientific">Methylomonas subterranea</name>
    <dbReference type="NCBI Taxonomy" id="2952225"/>
    <lineage>
        <taxon>Bacteria</taxon>
        <taxon>Pseudomonadati</taxon>
        <taxon>Pseudomonadota</taxon>
        <taxon>Gammaproteobacteria</taxon>
        <taxon>Methylococcales</taxon>
        <taxon>Methylococcaceae</taxon>
        <taxon>Methylomonas</taxon>
    </lineage>
</organism>